<evidence type="ECO:0000256" key="1">
    <source>
        <dbReference type="ARBA" id="ARBA00022679"/>
    </source>
</evidence>
<proteinExistence type="predicted"/>
<dbReference type="Gene3D" id="1.10.10.10">
    <property type="entry name" value="Winged helix-like DNA-binding domain superfamily/Winged helix DNA-binding domain"/>
    <property type="match status" value="1"/>
</dbReference>
<dbReference type="CDD" id="cd04301">
    <property type="entry name" value="NAT_SF"/>
    <property type="match status" value="1"/>
</dbReference>
<evidence type="ECO:0000259" key="3">
    <source>
        <dbReference type="PROSITE" id="PS51186"/>
    </source>
</evidence>
<gene>
    <name evidence="4" type="ORF">Pen02_62300</name>
</gene>
<evidence type="ECO:0000313" key="4">
    <source>
        <dbReference type="EMBL" id="GIG91294.1"/>
    </source>
</evidence>
<dbReference type="RefSeq" id="WP_203869687.1">
    <property type="nucleotide sequence ID" value="NZ_BONW01000035.1"/>
</dbReference>
<keyword evidence="5" id="KW-1185">Reference proteome</keyword>
<protein>
    <submittedName>
        <fullName evidence="4">GNAT family N-acetyltransferase</fullName>
    </submittedName>
</protein>
<dbReference type="PANTHER" id="PTHR13947:SF37">
    <property type="entry name" value="LD18367P"/>
    <property type="match status" value="1"/>
</dbReference>
<evidence type="ECO:0000259" key="2">
    <source>
        <dbReference type="PROSITE" id="PS50995"/>
    </source>
</evidence>
<dbReference type="EMBL" id="BONW01000035">
    <property type="protein sequence ID" value="GIG91294.1"/>
    <property type="molecule type" value="Genomic_DNA"/>
</dbReference>
<dbReference type="Pfam" id="PF00583">
    <property type="entry name" value="Acetyltransf_1"/>
    <property type="match status" value="1"/>
</dbReference>
<dbReference type="InterPro" id="IPR036390">
    <property type="entry name" value="WH_DNA-bd_sf"/>
</dbReference>
<dbReference type="InterPro" id="IPR036388">
    <property type="entry name" value="WH-like_DNA-bd_sf"/>
</dbReference>
<dbReference type="Proteomes" id="UP000646749">
    <property type="component" value="Unassembled WGS sequence"/>
</dbReference>
<comment type="caution">
    <text evidence="4">The sequence shown here is derived from an EMBL/GenBank/DDBJ whole genome shotgun (WGS) entry which is preliminary data.</text>
</comment>
<dbReference type="PROSITE" id="PS51186">
    <property type="entry name" value="GNAT"/>
    <property type="match status" value="1"/>
</dbReference>
<organism evidence="4 5">
    <name type="scientific">Plantactinospora endophytica</name>
    <dbReference type="NCBI Taxonomy" id="673535"/>
    <lineage>
        <taxon>Bacteria</taxon>
        <taxon>Bacillati</taxon>
        <taxon>Actinomycetota</taxon>
        <taxon>Actinomycetes</taxon>
        <taxon>Micromonosporales</taxon>
        <taxon>Micromonosporaceae</taxon>
        <taxon>Plantactinospora</taxon>
    </lineage>
</organism>
<feature type="domain" description="N-acetyltransferase" evidence="3">
    <location>
        <begin position="164"/>
        <end position="305"/>
    </location>
</feature>
<dbReference type="InterPro" id="IPR016181">
    <property type="entry name" value="Acyl_CoA_acyltransferase"/>
</dbReference>
<name>A0ABQ4E9H3_9ACTN</name>
<dbReference type="InterPro" id="IPR000835">
    <property type="entry name" value="HTH_MarR-typ"/>
</dbReference>
<dbReference type="Gene3D" id="3.40.630.30">
    <property type="match status" value="1"/>
</dbReference>
<dbReference type="InterPro" id="IPR050769">
    <property type="entry name" value="NAT_camello-type"/>
</dbReference>
<dbReference type="Pfam" id="PF01047">
    <property type="entry name" value="MarR"/>
    <property type="match status" value="1"/>
</dbReference>
<accession>A0ABQ4E9H3</accession>
<keyword evidence="1" id="KW-0808">Transferase</keyword>
<reference evidence="4 5" key="1">
    <citation type="submission" date="2021-01" db="EMBL/GenBank/DDBJ databases">
        <title>Whole genome shotgun sequence of Plantactinospora endophytica NBRC 110450.</title>
        <authorList>
            <person name="Komaki H."/>
            <person name="Tamura T."/>
        </authorList>
    </citation>
    <scope>NUCLEOTIDE SEQUENCE [LARGE SCALE GENOMIC DNA]</scope>
    <source>
        <strain evidence="4 5">NBRC 110450</strain>
    </source>
</reference>
<feature type="domain" description="HTH marR-type" evidence="2">
    <location>
        <begin position="8"/>
        <end position="140"/>
    </location>
</feature>
<dbReference type="SUPFAM" id="SSF46785">
    <property type="entry name" value="Winged helix' DNA-binding domain"/>
    <property type="match status" value="1"/>
</dbReference>
<dbReference type="SUPFAM" id="SSF55729">
    <property type="entry name" value="Acyl-CoA N-acyltransferases (Nat)"/>
    <property type="match status" value="1"/>
</dbReference>
<sequence>MSSSLTPQATVVRDFNRFYTRIIGALDEGLVRTPFSLADARVLYELAQRPATEVPALRRELALDPGYLSRILSRFAADGLVERSQSTVDARRQVVTLTEAGRAAYDLLNERTQAEIEALLARLTETDRGRLVEAMRTIRGVLGEPVPPRAYLLRPVGPGDLGWVVHRHGVRYAEEYGWDVTCEALIARIVAEYADQRDPQRENAWIAELDGTPVGSVFCVRRDDEVAQLRLLLVEPAARGMGIGSRLVDECLRFARQAGYREIMLWTNDVLGEARRIYQKAGFELRDQAPHHSFGHDLVEQTWWRRL</sequence>
<dbReference type="SMART" id="SM00347">
    <property type="entry name" value="HTH_MARR"/>
    <property type="match status" value="1"/>
</dbReference>
<evidence type="ECO:0000313" key="5">
    <source>
        <dbReference type="Proteomes" id="UP000646749"/>
    </source>
</evidence>
<dbReference type="PANTHER" id="PTHR13947">
    <property type="entry name" value="GNAT FAMILY N-ACETYLTRANSFERASE"/>
    <property type="match status" value="1"/>
</dbReference>
<dbReference type="InterPro" id="IPR000182">
    <property type="entry name" value="GNAT_dom"/>
</dbReference>
<dbReference type="PROSITE" id="PS50995">
    <property type="entry name" value="HTH_MARR_2"/>
    <property type="match status" value="1"/>
</dbReference>